<feature type="transmembrane region" description="Helical" evidence="7">
    <location>
        <begin position="110"/>
        <end position="131"/>
    </location>
</feature>
<feature type="transmembrane region" description="Helical" evidence="7">
    <location>
        <begin position="185"/>
        <end position="207"/>
    </location>
</feature>
<dbReference type="PANTHER" id="PTHR43744">
    <property type="entry name" value="ABC TRANSPORTER PERMEASE PROTEIN MG189-RELATED-RELATED"/>
    <property type="match status" value="1"/>
</dbReference>
<keyword evidence="6 7" id="KW-0472">Membrane</keyword>
<comment type="similarity">
    <text evidence="7">Belongs to the binding-protein-dependent transport system permease family.</text>
</comment>
<evidence type="ECO:0000256" key="1">
    <source>
        <dbReference type="ARBA" id="ARBA00004651"/>
    </source>
</evidence>
<gene>
    <name evidence="9" type="ORF">FE782_00530</name>
</gene>
<keyword evidence="2 7" id="KW-0813">Transport</keyword>
<dbReference type="OrthoDB" id="9771544at2"/>
<dbReference type="GO" id="GO:0005886">
    <property type="term" value="C:plasma membrane"/>
    <property type="evidence" value="ECO:0007669"/>
    <property type="project" value="UniProtKB-SubCell"/>
</dbReference>
<comment type="caution">
    <text evidence="9">The sequence shown here is derived from an EMBL/GenBank/DDBJ whole genome shotgun (WGS) entry which is preliminary data.</text>
</comment>
<dbReference type="InterPro" id="IPR035906">
    <property type="entry name" value="MetI-like_sf"/>
</dbReference>
<evidence type="ECO:0000256" key="4">
    <source>
        <dbReference type="ARBA" id="ARBA00022692"/>
    </source>
</evidence>
<evidence type="ECO:0000256" key="2">
    <source>
        <dbReference type="ARBA" id="ARBA00022448"/>
    </source>
</evidence>
<evidence type="ECO:0000256" key="6">
    <source>
        <dbReference type="ARBA" id="ARBA00023136"/>
    </source>
</evidence>
<keyword evidence="4 7" id="KW-0812">Transmembrane</keyword>
<sequence length="279" mass="31385">MSTRSRWATCLFLFFFVSLSIIVLYPLVGLLLASFKPATELLRNGLSLKLQTELFTLNNYSYLFSDAGRKYFFWYRNSLVITSLFTLLSLLLSAMVGYGLAIYQFKGKNILFVLVLVVMMIPVEIIILPLYKLTISLQLINNYWGVILPFVVAPLPIFFFRQFASSLPKDYLDAGRVDGCTELGIFFRLMMPLMLPAFGAMAILQALHSWNNFLWPLIVLRTDDMLTLPIGLASMITPYGNNYDMLLSGAVLSIVPIVVLFAAFQRFFISGLTAGGVKG</sequence>
<keyword evidence="3" id="KW-1003">Cell membrane</keyword>
<dbReference type="EMBL" id="VCIW01000001">
    <property type="protein sequence ID" value="TLS53879.1"/>
    <property type="molecule type" value="Genomic_DNA"/>
</dbReference>
<accession>A0A5R9GFC7</accession>
<dbReference type="AlphaFoldDB" id="A0A5R9GFC7"/>
<evidence type="ECO:0000313" key="9">
    <source>
        <dbReference type="EMBL" id="TLS53879.1"/>
    </source>
</evidence>
<dbReference type="PANTHER" id="PTHR43744:SF2">
    <property type="entry name" value="ARABINOOLIGOSACCHARIDES TRANSPORT SYSTEM PERMEASE PROTEIN ARAQ"/>
    <property type="match status" value="1"/>
</dbReference>
<dbReference type="Pfam" id="PF00528">
    <property type="entry name" value="BPD_transp_1"/>
    <property type="match status" value="1"/>
</dbReference>
<feature type="transmembrane region" description="Helical" evidence="7">
    <location>
        <begin position="245"/>
        <end position="264"/>
    </location>
</feature>
<dbReference type="RefSeq" id="WP_138191433.1">
    <property type="nucleotide sequence ID" value="NZ_VCIW01000001.1"/>
</dbReference>
<organism evidence="9 10">
    <name type="scientific">Paenibacillus antri</name>
    <dbReference type="NCBI Taxonomy" id="2582848"/>
    <lineage>
        <taxon>Bacteria</taxon>
        <taxon>Bacillati</taxon>
        <taxon>Bacillota</taxon>
        <taxon>Bacilli</taxon>
        <taxon>Bacillales</taxon>
        <taxon>Paenibacillaceae</taxon>
        <taxon>Paenibacillus</taxon>
    </lineage>
</organism>
<feature type="domain" description="ABC transmembrane type-1" evidence="8">
    <location>
        <begin position="75"/>
        <end position="264"/>
    </location>
</feature>
<feature type="transmembrane region" description="Helical" evidence="7">
    <location>
        <begin position="12"/>
        <end position="35"/>
    </location>
</feature>
<feature type="transmembrane region" description="Helical" evidence="7">
    <location>
        <begin position="143"/>
        <end position="164"/>
    </location>
</feature>
<keyword evidence="5 7" id="KW-1133">Transmembrane helix</keyword>
<feature type="transmembrane region" description="Helical" evidence="7">
    <location>
        <begin position="79"/>
        <end position="103"/>
    </location>
</feature>
<dbReference type="SUPFAM" id="SSF161098">
    <property type="entry name" value="MetI-like"/>
    <property type="match status" value="1"/>
</dbReference>
<name>A0A5R9GFC7_9BACL</name>
<proteinExistence type="inferred from homology"/>
<dbReference type="Proteomes" id="UP000309676">
    <property type="component" value="Unassembled WGS sequence"/>
</dbReference>
<evidence type="ECO:0000256" key="3">
    <source>
        <dbReference type="ARBA" id="ARBA00022475"/>
    </source>
</evidence>
<evidence type="ECO:0000256" key="5">
    <source>
        <dbReference type="ARBA" id="ARBA00022989"/>
    </source>
</evidence>
<dbReference type="InterPro" id="IPR000515">
    <property type="entry name" value="MetI-like"/>
</dbReference>
<evidence type="ECO:0000313" key="10">
    <source>
        <dbReference type="Proteomes" id="UP000309676"/>
    </source>
</evidence>
<evidence type="ECO:0000256" key="7">
    <source>
        <dbReference type="RuleBase" id="RU363032"/>
    </source>
</evidence>
<reference evidence="9 10" key="1">
    <citation type="submission" date="2019-05" db="EMBL/GenBank/DDBJ databases">
        <authorList>
            <person name="Narsing Rao M.P."/>
            <person name="Li W.J."/>
        </authorList>
    </citation>
    <scope>NUCLEOTIDE SEQUENCE [LARGE SCALE GENOMIC DNA]</scope>
    <source>
        <strain evidence="9 10">SYSU_K30003</strain>
    </source>
</reference>
<protein>
    <submittedName>
        <fullName evidence="9">Carbohydrate ABC transporter permease</fullName>
    </submittedName>
</protein>
<dbReference type="GO" id="GO:0055085">
    <property type="term" value="P:transmembrane transport"/>
    <property type="evidence" value="ECO:0007669"/>
    <property type="project" value="InterPro"/>
</dbReference>
<dbReference type="CDD" id="cd06261">
    <property type="entry name" value="TM_PBP2"/>
    <property type="match status" value="1"/>
</dbReference>
<keyword evidence="10" id="KW-1185">Reference proteome</keyword>
<comment type="subcellular location">
    <subcellularLocation>
        <location evidence="1 7">Cell membrane</location>
        <topology evidence="1 7">Multi-pass membrane protein</topology>
    </subcellularLocation>
</comment>
<evidence type="ECO:0000259" key="8">
    <source>
        <dbReference type="PROSITE" id="PS50928"/>
    </source>
</evidence>
<dbReference type="PROSITE" id="PS50928">
    <property type="entry name" value="ABC_TM1"/>
    <property type="match status" value="1"/>
</dbReference>
<dbReference type="Gene3D" id="1.10.3720.10">
    <property type="entry name" value="MetI-like"/>
    <property type="match status" value="1"/>
</dbReference>